<dbReference type="AlphaFoldDB" id="A0A480I9K8"/>
<proteinExistence type="predicted"/>
<sequence length="315" mass="32848">MSPARVQEGQTLRPGTWRCRVPSSWQVSWWKWPARPQEAWTSSPSVVWTWWTPMPPARAQACVAQAATGAGMRTARSAACGAGMGPTAALSAGAVRLCPPSLPLPSPDPVPCPSTCLLLTEDPYLQVLEERVGAVVFVLTPCPGPPPPVDTPRSPPQVLLSLWTGVGQGLLCLRGPSLSHLRPIIAIWAAPLALWGSSGRSRCRVWDLPVGLAALGASSADGSAPPQSLARALSSLGTGAQGGLAGHTLLSLLALGQALGPAGSITICADTTSDAGHSRATVTATVRLHSSQELCTRTEPWSWPGPQTDRKLGQL</sequence>
<protein>
    <submittedName>
        <fullName evidence="1">RING finger protein 223 isoform X1-like</fullName>
    </submittedName>
</protein>
<organism evidence="1">
    <name type="scientific">Sus scrofa</name>
    <name type="common">Pig</name>
    <dbReference type="NCBI Taxonomy" id="9823"/>
    <lineage>
        <taxon>Eukaryota</taxon>
        <taxon>Metazoa</taxon>
        <taxon>Chordata</taxon>
        <taxon>Craniata</taxon>
        <taxon>Vertebrata</taxon>
        <taxon>Euteleostomi</taxon>
        <taxon>Mammalia</taxon>
        <taxon>Eutheria</taxon>
        <taxon>Laurasiatheria</taxon>
        <taxon>Artiodactyla</taxon>
        <taxon>Suina</taxon>
        <taxon>Suidae</taxon>
        <taxon>Sus</taxon>
    </lineage>
</organism>
<dbReference type="EMBL" id="DQIR01077813">
    <property type="protein sequence ID" value="HDA33289.1"/>
    <property type="molecule type" value="Transcribed_RNA"/>
</dbReference>
<name>A0A480I9K8_PIG</name>
<dbReference type="EMBL" id="DQIR01088830">
    <property type="protein sequence ID" value="HDA44306.1"/>
    <property type="molecule type" value="Transcribed_RNA"/>
</dbReference>
<evidence type="ECO:0000313" key="1">
    <source>
        <dbReference type="EMBL" id="HDA33289.1"/>
    </source>
</evidence>
<accession>A0A480I9K8</accession>
<reference evidence="1" key="1">
    <citation type="journal article" date="2019" name="PeerJ">
        <title>Genes of the pig, Sus scrofa, reconstructed with EvidentialGene.</title>
        <authorList>
            <person name="Gilbert D.G."/>
        </authorList>
    </citation>
    <scope>NUCLEOTIDE SEQUENCE</scope>
</reference>